<evidence type="ECO:0000256" key="8">
    <source>
        <dbReference type="ARBA" id="ARBA00022801"/>
    </source>
</evidence>
<keyword evidence="6" id="KW-1003">Cell membrane</keyword>
<accession>A0A9P4IFK3</accession>
<dbReference type="AlphaFoldDB" id="A0A9P4IFK3"/>
<evidence type="ECO:0000256" key="3">
    <source>
        <dbReference type="ARBA" id="ARBA00004987"/>
    </source>
</evidence>
<evidence type="ECO:0000256" key="7">
    <source>
        <dbReference type="ARBA" id="ARBA00022692"/>
    </source>
</evidence>
<evidence type="ECO:0000256" key="2">
    <source>
        <dbReference type="ARBA" id="ARBA00004401"/>
    </source>
</evidence>
<keyword evidence="13" id="KW-0119">Carbohydrate metabolism</keyword>
<dbReference type="Pfam" id="PF14310">
    <property type="entry name" value="Fn3-like"/>
    <property type="match status" value="1"/>
</dbReference>
<dbReference type="InterPro" id="IPR013783">
    <property type="entry name" value="Ig-like_fold"/>
</dbReference>
<dbReference type="Pfam" id="PF00933">
    <property type="entry name" value="Glyco_hydro_3"/>
    <property type="match status" value="1"/>
</dbReference>
<evidence type="ECO:0000256" key="1">
    <source>
        <dbReference type="ARBA" id="ARBA00000448"/>
    </source>
</evidence>
<dbReference type="EMBL" id="ML978127">
    <property type="protein sequence ID" value="KAF2098385.1"/>
    <property type="molecule type" value="Genomic_DNA"/>
</dbReference>
<keyword evidence="14" id="KW-0326">Glycosidase</keyword>
<evidence type="ECO:0000313" key="25">
    <source>
        <dbReference type="Proteomes" id="UP000799772"/>
    </source>
</evidence>
<evidence type="ECO:0000256" key="15">
    <source>
        <dbReference type="ARBA" id="ARBA00023326"/>
    </source>
</evidence>
<evidence type="ECO:0000256" key="13">
    <source>
        <dbReference type="ARBA" id="ARBA00023277"/>
    </source>
</evidence>
<name>A0A9P4IFK3_9PEZI</name>
<dbReference type="FunFam" id="3.40.50.1700:FF:000003">
    <property type="entry name" value="Probable beta-glucosidase"/>
    <property type="match status" value="1"/>
</dbReference>
<sequence>MARDNIELARGKYTKVESPDESASPTLRPSLEASYRRSNDSNFSDEEDVDEFDPLNYDAGTLKRTKDRSSRHRSNIEPEPAYKKRQSWAKRWLVPSKFGCFLLSLFFACVFLLLGAGGFWAYKYKPPGAVASDKWYPAPRGGTDQDWADAYAKAAKMVRQMTLPEKVNITTGTGWRMGMCVGNTGPVERLGFPSLCLQDGPIGIRFARNITAFPAGITIGATWNADLMFEHGQAHGKEARLKGINVLLGPTVGPIGRSPMGGRNWEGFGADPVLQGIAAAQTIRGIQGEHVMATIKHFVGNEQEHFRRPWEWLTPYAISSNMDDRTLHEMYAWPFAEAVKAGVASVMCSYNQINNSYACQNSKLMNSILKDELGFQGFVQSDWLAQRSGVPSALAGLDMSMPGDGLKWEDGLSLWGPELTKAALNGSVPMERLNDMVARIVASWYQVGQDDKKKFPEDGPNFSSWTQEKVGLLRPGSDDVLTGVVNKFVDAQGKGKDAHKILARKIAAEGTVLVKNEGNILPLKKSGGKPKMGPKYRVGIYGEDATVNPNGPNNCPDRGCNRGTLGQGWGSASVEYPYLVAPDEALMAAFNNKTVKVSKFTTQEVPKLQKGKFLHNQDLCIVFANADSGEGYIQPQDQIAGDRNDLRLAKRGEVLIKQIASECGGDGSSPTIVVLHTVGPVLVDPWINLPGVKAVLFAHLPGQESGNAIADILFGAVNPSGRLPYTIGKKESDYGPSRKIIKSSFPDPLWGPQQNFTEGLYIDYRYFDKHNIQPRYEFGYGLSYTTFRLSSLMIQPKLPFFKHITVLPPPENTTVTAPDFNKSIPDAQEALFPVGFRKLKNFIYPYIDKVSDVSRTGRNTSVVTNETVSNPASSYGYQGGHPGLYEEFVEVSASLTNTGDRDGSSVVQLYVSFPQDYHDSVTGKKVDFPVKVLRNFKKIHVPGGNRRAEVIMSLTRKDLSYWSPERGNWVFPERGTYKIMMGFSSRDIPMKMTGTLD</sequence>
<evidence type="ECO:0000256" key="5">
    <source>
        <dbReference type="ARBA" id="ARBA00012744"/>
    </source>
</evidence>
<evidence type="ECO:0000256" key="17">
    <source>
        <dbReference type="ARBA" id="ARBA00039576"/>
    </source>
</evidence>
<feature type="compositionally biased region" description="Acidic residues" evidence="21">
    <location>
        <begin position="43"/>
        <end position="53"/>
    </location>
</feature>
<dbReference type="Gene3D" id="3.40.50.1700">
    <property type="entry name" value="Glycoside hydrolase family 3 C-terminal domain"/>
    <property type="match status" value="1"/>
</dbReference>
<evidence type="ECO:0000256" key="18">
    <source>
        <dbReference type="ARBA" id="ARBA00041269"/>
    </source>
</evidence>
<dbReference type="InterPro" id="IPR050288">
    <property type="entry name" value="Cellulose_deg_GH3"/>
</dbReference>
<dbReference type="InterPro" id="IPR001764">
    <property type="entry name" value="Glyco_hydro_3_N"/>
</dbReference>
<dbReference type="InterPro" id="IPR017853">
    <property type="entry name" value="GH"/>
</dbReference>
<comment type="similarity">
    <text evidence="4">Belongs to the glycosyl hydrolase 3 family.</text>
</comment>
<dbReference type="OrthoDB" id="416222at2759"/>
<evidence type="ECO:0000256" key="16">
    <source>
        <dbReference type="ARBA" id="ARBA00024983"/>
    </source>
</evidence>
<evidence type="ECO:0000313" key="24">
    <source>
        <dbReference type="EMBL" id="KAF2098385.1"/>
    </source>
</evidence>
<keyword evidence="25" id="KW-1185">Reference proteome</keyword>
<reference evidence="24" key="1">
    <citation type="journal article" date="2020" name="Stud. Mycol.">
        <title>101 Dothideomycetes genomes: a test case for predicting lifestyles and emergence of pathogens.</title>
        <authorList>
            <person name="Haridas S."/>
            <person name="Albert R."/>
            <person name="Binder M."/>
            <person name="Bloem J."/>
            <person name="Labutti K."/>
            <person name="Salamov A."/>
            <person name="Andreopoulos B."/>
            <person name="Baker S."/>
            <person name="Barry K."/>
            <person name="Bills G."/>
            <person name="Bluhm B."/>
            <person name="Cannon C."/>
            <person name="Castanera R."/>
            <person name="Culley D."/>
            <person name="Daum C."/>
            <person name="Ezra D."/>
            <person name="Gonzalez J."/>
            <person name="Henrissat B."/>
            <person name="Kuo A."/>
            <person name="Liang C."/>
            <person name="Lipzen A."/>
            <person name="Lutzoni F."/>
            <person name="Magnuson J."/>
            <person name="Mondo S."/>
            <person name="Nolan M."/>
            <person name="Ohm R."/>
            <person name="Pangilinan J."/>
            <person name="Park H.-J."/>
            <person name="Ramirez L."/>
            <person name="Alfaro M."/>
            <person name="Sun H."/>
            <person name="Tritt A."/>
            <person name="Yoshinaga Y."/>
            <person name="Zwiers L.-H."/>
            <person name="Turgeon B."/>
            <person name="Goodwin S."/>
            <person name="Spatafora J."/>
            <person name="Crous P."/>
            <person name="Grigoriev I."/>
        </authorList>
    </citation>
    <scope>NUCLEOTIDE SEQUENCE</scope>
    <source>
        <strain evidence="24">CBS 133067</strain>
    </source>
</reference>
<dbReference type="Pfam" id="PF01915">
    <property type="entry name" value="Glyco_hydro_3_C"/>
    <property type="match status" value="1"/>
</dbReference>
<evidence type="ECO:0000256" key="12">
    <source>
        <dbReference type="ARBA" id="ARBA00023180"/>
    </source>
</evidence>
<comment type="caution">
    <text evidence="24">The sequence shown here is derived from an EMBL/GenBank/DDBJ whole genome shotgun (WGS) entry which is preliminary data.</text>
</comment>
<keyword evidence="8" id="KW-0378">Hydrolase</keyword>
<evidence type="ECO:0000256" key="11">
    <source>
        <dbReference type="ARBA" id="ARBA00023136"/>
    </source>
</evidence>
<organism evidence="24 25">
    <name type="scientific">Rhizodiscina lignyota</name>
    <dbReference type="NCBI Taxonomy" id="1504668"/>
    <lineage>
        <taxon>Eukaryota</taxon>
        <taxon>Fungi</taxon>
        <taxon>Dikarya</taxon>
        <taxon>Ascomycota</taxon>
        <taxon>Pezizomycotina</taxon>
        <taxon>Dothideomycetes</taxon>
        <taxon>Pleosporomycetidae</taxon>
        <taxon>Aulographales</taxon>
        <taxon>Rhizodiscinaceae</taxon>
        <taxon>Rhizodiscina</taxon>
    </lineage>
</organism>
<keyword evidence="10 22" id="KW-1133">Transmembrane helix</keyword>
<evidence type="ECO:0000256" key="9">
    <source>
        <dbReference type="ARBA" id="ARBA00022968"/>
    </source>
</evidence>
<protein>
    <recommendedName>
        <fullName evidence="17">Probable beta-glucosidase E</fullName>
        <ecNumber evidence="5">3.2.1.21</ecNumber>
    </recommendedName>
    <alternativeName>
        <fullName evidence="18">Beta-D-glucoside glucohydrolase E</fullName>
    </alternativeName>
    <alternativeName>
        <fullName evidence="19">Cellobiase E</fullName>
    </alternativeName>
    <alternativeName>
        <fullName evidence="20">Gentiobiase E</fullName>
    </alternativeName>
</protein>
<dbReference type="GO" id="GO:0008422">
    <property type="term" value="F:beta-glucosidase activity"/>
    <property type="evidence" value="ECO:0007669"/>
    <property type="project" value="UniProtKB-EC"/>
</dbReference>
<dbReference type="Proteomes" id="UP000799772">
    <property type="component" value="Unassembled WGS sequence"/>
</dbReference>
<comment type="pathway">
    <text evidence="3">Glycan metabolism; cellulose degradation.</text>
</comment>
<dbReference type="GO" id="GO:0009251">
    <property type="term" value="P:glucan catabolic process"/>
    <property type="evidence" value="ECO:0007669"/>
    <property type="project" value="TreeGrafter"/>
</dbReference>
<keyword evidence="12" id="KW-0325">Glycoprotein</keyword>
<dbReference type="PANTHER" id="PTHR42715:SF20">
    <property type="entry name" value="BETA-GLUCOSIDASE E-RELATED"/>
    <property type="match status" value="1"/>
</dbReference>
<evidence type="ECO:0000256" key="10">
    <source>
        <dbReference type="ARBA" id="ARBA00022989"/>
    </source>
</evidence>
<keyword evidence="11 22" id="KW-0472">Membrane</keyword>
<dbReference type="GO" id="GO:0005886">
    <property type="term" value="C:plasma membrane"/>
    <property type="evidence" value="ECO:0007669"/>
    <property type="project" value="UniProtKB-SubCell"/>
</dbReference>
<dbReference type="PRINTS" id="PR00133">
    <property type="entry name" value="GLHYDRLASE3"/>
</dbReference>
<dbReference type="InterPro" id="IPR002772">
    <property type="entry name" value="Glyco_hydro_3_C"/>
</dbReference>
<evidence type="ECO:0000256" key="21">
    <source>
        <dbReference type="SAM" id="MobiDB-lite"/>
    </source>
</evidence>
<evidence type="ECO:0000256" key="4">
    <source>
        <dbReference type="ARBA" id="ARBA00005336"/>
    </source>
</evidence>
<gene>
    <name evidence="24" type="ORF">NA57DRAFT_40041</name>
</gene>
<dbReference type="PANTHER" id="PTHR42715">
    <property type="entry name" value="BETA-GLUCOSIDASE"/>
    <property type="match status" value="1"/>
</dbReference>
<evidence type="ECO:0000256" key="22">
    <source>
        <dbReference type="SAM" id="Phobius"/>
    </source>
</evidence>
<keyword evidence="7 22" id="KW-0812">Transmembrane</keyword>
<feature type="compositionally biased region" description="Basic and acidic residues" evidence="21">
    <location>
        <begin position="1"/>
        <end position="18"/>
    </location>
</feature>
<comment type="function">
    <text evidence="16">Beta-glucosidases are one of a number of cellulolytic enzymes involved in the degradation of cellulosic biomass. Catalyzes the last step releasing glucose from the inhibitory cellobiose.</text>
</comment>
<evidence type="ECO:0000259" key="23">
    <source>
        <dbReference type="SMART" id="SM01217"/>
    </source>
</evidence>
<feature type="transmembrane region" description="Helical" evidence="22">
    <location>
        <begin position="100"/>
        <end position="122"/>
    </location>
</feature>
<dbReference type="InterPro" id="IPR036962">
    <property type="entry name" value="Glyco_hydro_3_N_sf"/>
</dbReference>
<dbReference type="FunFam" id="3.20.20.300:FF:000002">
    <property type="entry name" value="Probable beta-glucosidase"/>
    <property type="match status" value="1"/>
</dbReference>
<evidence type="ECO:0000256" key="6">
    <source>
        <dbReference type="ARBA" id="ARBA00022475"/>
    </source>
</evidence>
<dbReference type="Gene3D" id="2.60.40.10">
    <property type="entry name" value="Immunoglobulins"/>
    <property type="match status" value="1"/>
</dbReference>
<feature type="region of interest" description="Disordered" evidence="21">
    <location>
        <begin position="1"/>
        <end position="56"/>
    </location>
</feature>
<dbReference type="EC" id="3.2.1.21" evidence="5"/>
<evidence type="ECO:0000256" key="19">
    <source>
        <dbReference type="ARBA" id="ARBA00041599"/>
    </source>
</evidence>
<proteinExistence type="inferred from homology"/>
<dbReference type="SUPFAM" id="SSF51445">
    <property type="entry name" value="(Trans)glycosidases"/>
    <property type="match status" value="1"/>
</dbReference>
<dbReference type="Gene3D" id="3.20.20.300">
    <property type="entry name" value="Glycoside hydrolase, family 3, N-terminal domain"/>
    <property type="match status" value="1"/>
</dbReference>
<keyword evidence="9" id="KW-0735">Signal-anchor</keyword>
<comment type="catalytic activity">
    <reaction evidence="1">
        <text>Hydrolysis of terminal, non-reducing beta-D-glucosyl residues with release of beta-D-glucose.</text>
        <dbReference type="EC" id="3.2.1.21"/>
    </reaction>
</comment>
<keyword evidence="15" id="KW-0624">Polysaccharide degradation</keyword>
<dbReference type="SMART" id="SM01217">
    <property type="entry name" value="Fn3_like"/>
    <property type="match status" value="1"/>
</dbReference>
<feature type="domain" description="Fibronectin type III-like" evidence="23">
    <location>
        <begin position="905"/>
        <end position="985"/>
    </location>
</feature>
<dbReference type="InterPro" id="IPR036881">
    <property type="entry name" value="Glyco_hydro_3_C_sf"/>
</dbReference>
<comment type="subcellular location">
    <subcellularLocation>
        <location evidence="2">Cell membrane</location>
        <topology evidence="2">Single-pass type II membrane protein</topology>
    </subcellularLocation>
</comment>
<evidence type="ECO:0000256" key="14">
    <source>
        <dbReference type="ARBA" id="ARBA00023295"/>
    </source>
</evidence>
<dbReference type="InterPro" id="IPR026891">
    <property type="entry name" value="Fn3-like"/>
</dbReference>
<evidence type="ECO:0000256" key="20">
    <source>
        <dbReference type="ARBA" id="ARBA00041811"/>
    </source>
</evidence>
<dbReference type="SUPFAM" id="SSF52279">
    <property type="entry name" value="Beta-D-glucan exohydrolase, C-terminal domain"/>
    <property type="match status" value="1"/>
</dbReference>